<evidence type="ECO:0000313" key="3">
    <source>
        <dbReference type="Proteomes" id="UP000030747"/>
    </source>
</evidence>
<sequence length="133" mass="14777">MQLLQREQHLQQVRHQQNQQQQHQQQQHQQQQHQQQQQQRGCLLKSQDLIGVLGPRWAVDSLLPRLAICFSKAGAPRGPRASFDAVGGETAAPLATSYLQRIVVQHALPKLAGALPPELAVGRVAPLLIEGLQ</sequence>
<dbReference type="GeneID" id="25256492"/>
<dbReference type="RefSeq" id="XP_013235212.1">
    <property type="nucleotide sequence ID" value="XM_013379758.1"/>
</dbReference>
<dbReference type="AlphaFoldDB" id="U6L5K6"/>
<feature type="region of interest" description="Disordered" evidence="1">
    <location>
        <begin position="8"/>
        <end position="38"/>
    </location>
</feature>
<accession>U6L5K6</accession>
<reference evidence="2" key="2">
    <citation type="submission" date="2013-10" db="EMBL/GenBank/DDBJ databases">
        <authorList>
            <person name="Aslett M."/>
        </authorList>
    </citation>
    <scope>NUCLEOTIDE SEQUENCE [LARGE SCALE GENOMIC DNA]</scope>
    <source>
        <strain evidence="2">Houghton</strain>
    </source>
</reference>
<dbReference type="EMBL" id="HG677124">
    <property type="protein sequence ID" value="CDJ44463.1"/>
    <property type="molecule type" value="Genomic_DNA"/>
</dbReference>
<reference evidence="2" key="1">
    <citation type="submission" date="2013-10" db="EMBL/GenBank/DDBJ databases">
        <title>Genomic analysis of the causative agents of coccidiosis in chickens.</title>
        <authorList>
            <person name="Reid A.J."/>
            <person name="Blake D."/>
            <person name="Billington K."/>
            <person name="Browne H."/>
            <person name="Dunn M."/>
            <person name="Hung S."/>
            <person name="Kawahara F."/>
            <person name="Miranda-Saavedra D."/>
            <person name="Mourier T."/>
            <person name="Nagra H."/>
            <person name="Otto T.D."/>
            <person name="Rawlings N."/>
            <person name="Sanchez A."/>
            <person name="Sanders M."/>
            <person name="Subramaniam C."/>
            <person name="Tay Y."/>
            <person name="Dear P."/>
            <person name="Doerig C."/>
            <person name="Gruber A."/>
            <person name="Parkinson J."/>
            <person name="Shirley M."/>
            <person name="Wan K.L."/>
            <person name="Berriman M."/>
            <person name="Tomley F."/>
            <person name="Pain A."/>
        </authorList>
    </citation>
    <scope>NUCLEOTIDE SEQUENCE [LARGE SCALE GENOMIC DNA]</scope>
    <source>
        <strain evidence="2">Houghton</strain>
    </source>
</reference>
<gene>
    <name evidence="2" type="ORF">ETH_00037255</name>
</gene>
<keyword evidence="3" id="KW-1185">Reference proteome</keyword>
<organism evidence="2 3">
    <name type="scientific">Eimeria tenella</name>
    <name type="common">Coccidian parasite</name>
    <dbReference type="NCBI Taxonomy" id="5802"/>
    <lineage>
        <taxon>Eukaryota</taxon>
        <taxon>Sar</taxon>
        <taxon>Alveolata</taxon>
        <taxon>Apicomplexa</taxon>
        <taxon>Conoidasida</taxon>
        <taxon>Coccidia</taxon>
        <taxon>Eucoccidiorida</taxon>
        <taxon>Eimeriorina</taxon>
        <taxon>Eimeriidae</taxon>
        <taxon>Eimeria</taxon>
    </lineage>
</organism>
<dbReference type="Proteomes" id="UP000030747">
    <property type="component" value="Unassembled WGS sequence"/>
</dbReference>
<feature type="non-terminal residue" evidence="2">
    <location>
        <position position="133"/>
    </location>
</feature>
<evidence type="ECO:0000313" key="2">
    <source>
        <dbReference type="EMBL" id="CDJ44463.1"/>
    </source>
</evidence>
<dbReference type="VEuPathDB" id="ToxoDB:ETH_00037255"/>
<name>U6L5K6_EIMTE</name>
<dbReference type="VEuPathDB" id="ToxoDB:ETH2_1584800"/>
<proteinExistence type="predicted"/>
<evidence type="ECO:0000256" key="1">
    <source>
        <dbReference type="SAM" id="MobiDB-lite"/>
    </source>
</evidence>
<protein>
    <submittedName>
        <fullName evidence="2">HEAT repeat containing protein, putative</fullName>
    </submittedName>
</protein>
<dbReference type="OrthoDB" id="349205at2759"/>